<proteinExistence type="predicted"/>
<comment type="caution">
    <text evidence="3">The sequence shown here is derived from an EMBL/GenBank/DDBJ whole genome shotgun (WGS) entry which is preliminary data.</text>
</comment>
<name>A0A3M0BW49_9PROT</name>
<dbReference type="GO" id="GO:0008360">
    <property type="term" value="P:regulation of cell shape"/>
    <property type="evidence" value="ECO:0007669"/>
    <property type="project" value="UniProtKB-UniRule"/>
</dbReference>
<protein>
    <submittedName>
        <fullName evidence="3">L,D-transpeptidase-like protein</fullName>
    </submittedName>
</protein>
<dbReference type="EMBL" id="REFR01000015">
    <property type="protein sequence ID" value="RMB01814.1"/>
    <property type="molecule type" value="Genomic_DNA"/>
</dbReference>
<dbReference type="InterPro" id="IPR005490">
    <property type="entry name" value="LD_TPept_cat_dom"/>
</dbReference>
<keyword evidence="1" id="KW-0133">Cell shape</keyword>
<accession>A0A3M0BW49</accession>
<evidence type="ECO:0000256" key="1">
    <source>
        <dbReference type="PROSITE-ProRule" id="PRU01373"/>
    </source>
</evidence>
<keyword evidence="4" id="KW-1185">Reference proteome</keyword>
<dbReference type="Proteomes" id="UP000271227">
    <property type="component" value="Unassembled WGS sequence"/>
</dbReference>
<organism evidence="3 4">
    <name type="scientific">Eilatimonas milleporae</name>
    <dbReference type="NCBI Taxonomy" id="911205"/>
    <lineage>
        <taxon>Bacteria</taxon>
        <taxon>Pseudomonadati</taxon>
        <taxon>Pseudomonadota</taxon>
        <taxon>Alphaproteobacteria</taxon>
        <taxon>Kordiimonadales</taxon>
        <taxon>Kordiimonadaceae</taxon>
        <taxon>Eilatimonas</taxon>
    </lineage>
</organism>
<dbReference type="PROSITE" id="PS52029">
    <property type="entry name" value="LD_TPASE"/>
    <property type="match status" value="1"/>
</dbReference>
<keyword evidence="1" id="KW-0573">Peptidoglycan synthesis</keyword>
<comment type="pathway">
    <text evidence="1">Cell wall biogenesis; peptidoglycan biosynthesis.</text>
</comment>
<evidence type="ECO:0000313" key="4">
    <source>
        <dbReference type="Proteomes" id="UP000271227"/>
    </source>
</evidence>
<dbReference type="PANTHER" id="PTHR38589">
    <property type="entry name" value="BLR0621 PROTEIN"/>
    <property type="match status" value="1"/>
</dbReference>
<keyword evidence="1" id="KW-0961">Cell wall biogenesis/degradation</keyword>
<reference evidence="3 4" key="1">
    <citation type="submission" date="2018-10" db="EMBL/GenBank/DDBJ databases">
        <title>Genomic Encyclopedia of Archaeal and Bacterial Type Strains, Phase II (KMG-II): from individual species to whole genera.</title>
        <authorList>
            <person name="Goeker M."/>
        </authorList>
    </citation>
    <scope>NUCLEOTIDE SEQUENCE [LARGE SCALE GENOMIC DNA]</scope>
    <source>
        <strain evidence="3 4">DSM 25217</strain>
    </source>
</reference>
<gene>
    <name evidence="3" type="ORF">BXY39_3321</name>
</gene>
<dbReference type="GO" id="GO:0009252">
    <property type="term" value="P:peptidoglycan biosynthetic process"/>
    <property type="evidence" value="ECO:0007669"/>
    <property type="project" value="UniProtKB-KW"/>
</dbReference>
<dbReference type="GO" id="GO:0016740">
    <property type="term" value="F:transferase activity"/>
    <property type="evidence" value="ECO:0007669"/>
    <property type="project" value="InterPro"/>
</dbReference>
<feature type="active site" description="Nucleophile" evidence="1">
    <location>
        <position position="165"/>
    </location>
</feature>
<dbReference type="Pfam" id="PF03734">
    <property type="entry name" value="YkuD"/>
    <property type="match status" value="1"/>
</dbReference>
<feature type="domain" description="L,D-TPase catalytic" evidence="2">
    <location>
        <begin position="1"/>
        <end position="189"/>
    </location>
</feature>
<dbReference type="InParanoid" id="A0A3M0BW49"/>
<dbReference type="PANTHER" id="PTHR38589:SF1">
    <property type="entry name" value="BLR0621 PROTEIN"/>
    <property type="match status" value="1"/>
</dbReference>
<evidence type="ECO:0000259" key="2">
    <source>
        <dbReference type="PROSITE" id="PS52029"/>
    </source>
</evidence>
<dbReference type="AlphaFoldDB" id="A0A3M0BW49"/>
<dbReference type="GO" id="GO:0071555">
    <property type="term" value="P:cell wall organization"/>
    <property type="evidence" value="ECO:0007669"/>
    <property type="project" value="UniProtKB-UniRule"/>
</dbReference>
<dbReference type="RefSeq" id="WP_245999365.1">
    <property type="nucleotide sequence ID" value="NZ_REFR01000015.1"/>
</dbReference>
<feature type="active site" description="Proton donor/acceptor" evidence="1">
    <location>
        <position position="137"/>
    </location>
</feature>
<sequence>MALWQVTPDAGDSRAGRLAGPLIDAACALGRGGVVNAARKCEGDGATPAGTYPVRRVFYRPDRQPPPVTALPVAPLDPGMGWCDAPDDPRYNRLVRLPFGPSHEILWRDDGLYDLILVIGHNDAPVVPGAGSAIFVHVAGQPVAGVPVTGGPVTDGPSLPPTEGCVALAAADLRAVLRAMTPACRLTVASPL</sequence>
<evidence type="ECO:0000313" key="3">
    <source>
        <dbReference type="EMBL" id="RMB01814.1"/>
    </source>
</evidence>